<protein>
    <submittedName>
        <fullName evidence="12">CRISPR-associated endonuclease/helicase Cas3</fullName>
    </submittedName>
</protein>
<dbReference type="InterPro" id="IPR054712">
    <property type="entry name" value="Cas3-like_dom"/>
</dbReference>
<feature type="domain" description="Helicase ATP-binding" evidence="10">
    <location>
        <begin position="231"/>
        <end position="432"/>
    </location>
</feature>
<keyword evidence="4" id="KW-0479">Metal-binding</keyword>
<evidence type="ECO:0000256" key="6">
    <source>
        <dbReference type="ARBA" id="ARBA00022801"/>
    </source>
</evidence>
<dbReference type="InterPro" id="IPR027417">
    <property type="entry name" value="P-loop_NTPase"/>
</dbReference>
<keyword evidence="8" id="KW-0067">ATP-binding</keyword>
<accession>A0A1M7U3U1</accession>
<dbReference type="InterPro" id="IPR011545">
    <property type="entry name" value="DEAD/DEAH_box_helicase_dom"/>
</dbReference>
<dbReference type="GO" id="GO:0004519">
    <property type="term" value="F:endonuclease activity"/>
    <property type="evidence" value="ECO:0007669"/>
    <property type="project" value="UniProtKB-KW"/>
</dbReference>
<evidence type="ECO:0000256" key="5">
    <source>
        <dbReference type="ARBA" id="ARBA00022741"/>
    </source>
</evidence>
<proteinExistence type="inferred from homology"/>
<evidence type="ECO:0000259" key="11">
    <source>
        <dbReference type="PROSITE" id="PS51643"/>
    </source>
</evidence>
<dbReference type="SUPFAM" id="SSF52540">
    <property type="entry name" value="P-loop containing nucleoside triphosphate hydrolases"/>
    <property type="match status" value="1"/>
</dbReference>
<evidence type="ECO:0000256" key="3">
    <source>
        <dbReference type="ARBA" id="ARBA00022722"/>
    </source>
</evidence>
<dbReference type="GO" id="GO:0051607">
    <property type="term" value="P:defense response to virus"/>
    <property type="evidence" value="ECO:0007669"/>
    <property type="project" value="UniProtKB-KW"/>
</dbReference>
<evidence type="ECO:0000256" key="1">
    <source>
        <dbReference type="ARBA" id="ARBA00006847"/>
    </source>
</evidence>
<dbReference type="GO" id="GO:0003723">
    <property type="term" value="F:RNA binding"/>
    <property type="evidence" value="ECO:0007669"/>
    <property type="project" value="TreeGrafter"/>
</dbReference>
<evidence type="ECO:0000313" key="12">
    <source>
        <dbReference type="EMBL" id="SHN77638.1"/>
    </source>
</evidence>
<gene>
    <name evidence="12" type="ORF">SAMN05216200_1172</name>
</gene>
<evidence type="ECO:0000256" key="9">
    <source>
        <dbReference type="ARBA" id="ARBA00023118"/>
    </source>
</evidence>
<evidence type="ECO:0000256" key="2">
    <source>
        <dbReference type="ARBA" id="ARBA00009046"/>
    </source>
</evidence>
<dbReference type="PROSITE" id="PS51643">
    <property type="entry name" value="HD_CAS3"/>
    <property type="match status" value="1"/>
</dbReference>
<dbReference type="InterPro" id="IPR050547">
    <property type="entry name" value="DEAD_box_RNA_helicases"/>
</dbReference>
<evidence type="ECO:0000256" key="7">
    <source>
        <dbReference type="ARBA" id="ARBA00022806"/>
    </source>
</evidence>
<dbReference type="GO" id="GO:0016787">
    <property type="term" value="F:hydrolase activity"/>
    <property type="evidence" value="ECO:0007669"/>
    <property type="project" value="UniProtKB-KW"/>
</dbReference>
<evidence type="ECO:0000256" key="4">
    <source>
        <dbReference type="ARBA" id="ARBA00022723"/>
    </source>
</evidence>
<keyword evidence="3" id="KW-0540">Nuclease</keyword>
<keyword evidence="9" id="KW-0051">Antiviral defense</keyword>
<dbReference type="NCBIfam" id="TIGR01596">
    <property type="entry name" value="cas3_HD"/>
    <property type="match status" value="1"/>
</dbReference>
<comment type="similarity">
    <text evidence="2">In the central section; belongs to the CRISPR-associated helicase Cas3 family.</text>
</comment>
<dbReference type="STRING" id="1189325.SAMN04488119_1152"/>
<reference evidence="12 13" key="1">
    <citation type="submission" date="2016-12" db="EMBL/GenBank/DDBJ databases">
        <authorList>
            <person name="Song W.-J."/>
            <person name="Kurnit D.M."/>
        </authorList>
    </citation>
    <scope>NUCLEOTIDE SEQUENCE [LARGE SCALE GENOMIC DNA]</scope>
    <source>
        <strain evidence="12 13">CGMCC 1.10808</strain>
    </source>
</reference>
<keyword evidence="6" id="KW-0378">Hydrolase</keyword>
<dbReference type="GO" id="GO:0005524">
    <property type="term" value="F:ATP binding"/>
    <property type="evidence" value="ECO:0007669"/>
    <property type="project" value="UniProtKB-KW"/>
</dbReference>
<feature type="domain" description="HD Cas3-type" evidence="11">
    <location>
        <begin position="1"/>
        <end position="170"/>
    </location>
</feature>
<dbReference type="InterPro" id="IPR001650">
    <property type="entry name" value="Helicase_C-like"/>
</dbReference>
<dbReference type="NCBIfam" id="TIGR01587">
    <property type="entry name" value="cas3_core"/>
    <property type="match status" value="1"/>
</dbReference>
<keyword evidence="5" id="KW-0547">Nucleotide-binding</keyword>
<dbReference type="Pfam" id="PF00270">
    <property type="entry name" value="DEAD"/>
    <property type="match status" value="1"/>
</dbReference>
<dbReference type="PANTHER" id="PTHR47963:SF9">
    <property type="entry name" value="CRISPR-ASSOCIATED ENDONUCLEASE_HELICASE CAS3"/>
    <property type="match status" value="1"/>
</dbReference>
<organism evidence="12 13">
    <name type="scientific">Oceanicella actignis</name>
    <dbReference type="NCBI Taxonomy" id="1189325"/>
    <lineage>
        <taxon>Bacteria</taxon>
        <taxon>Pseudomonadati</taxon>
        <taxon>Pseudomonadota</taxon>
        <taxon>Alphaproteobacteria</taxon>
        <taxon>Rhodobacterales</taxon>
        <taxon>Paracoccaceae</taxon>
        <taxon>Oceanicella</taxon>
    </lineage>
</organism>
<dbReference type="SMART" id="SM00490">
    <property type="entry name" value="HELICc"/>
    <property type="match status" value="1"/>
</dbReference>
<dbReference type="GO" id="GO:0046872">
    <property type="term" value="F:metal ion binding"/>
    <property type="evidence" value="ECO:0007669"/>
    <property type="project" value="UniProtKB-KW"/>
</dbReference>
<comment type="similarity">
    <text evidence="1">In the N-terminal section; belongs to the CRISPR-associated nuclease Cas3-HD family.</text>
</comment>
<evidence type="ECO:0000313" key="13">
    <source>
        <dbReference type="Proteomes" id="UP000184066"/>
    </source>
</evidence>
<dbReference type="InterPro" id="IPR038257">
    <property type="entry name" value="CRISPR-assoc_Cas3_HD_sf"/>
</dbReference>
<evidence type="ECO:0000259" key="10">
    <source>
        <dbReference type="PROSITE" id="PS51192"/>
    </source>
</evidence>
<keyword evidence="12" id="KW-0255">Endonuclease</keyword>
<dbReference type="InterPro" id="IPR014001">
    <property type="entry name" value="Helicase_ATP-bd"/>
</dbReference>
<dbReference type="Gene3D" id="1.10.3210.30">
    <property type="match status" value="1"/>
</dbReference>
<dbReference type="InterPro" id="IPR006483">
    <property type="entry name" value="CRISPR-assoc_Cas3_HD"/>
</dbReference>
<dbReference type="Pfam" id="PF18019">
    <property type="entry name" value="Cas3_HD"/>
    <property type="match status" value="1"/>
</dbReference>
<dbReference type="SMART" id="SM00487">
    <property type="entry name" value="DEXDc"/>
    <property type="match status" value="1"/>
</dbReference>
<dbReference type="PROSITE" id="PS51192">
    <property type="entry name" value="HELICASE_ATP_BIND_1"/>
    <property type="match status" value="1"/>
</dbReference>
<dbReference type="EMBL" id="FRDL01000017">
    <property type="protein sequence ID" value="SHN77638.1"/>
    <property type="molecule type" value="Genomic_DNA"/>
</dbReference>
<dbReference type="Gene3D" id="3.40.50.300">
    <property type="entry name" value="P-loop containing nucleotide triphosphate hydrolases"/>
    <property type="match status" value="2"/>
</dbReference>
<dbReference type="Pfam" id="PF22590">
    <property type="entry name" value="Cas3-like_C_2"/>
    <property type="match status" value="1"/>
</dbReference>
<dbReference type="Proteomes" id="UP000184066">
    <property type="component" value="Unassembled WGS sequence"/>
</dbReference>
<name>A0A1M7U3U1_9RHOB</name>
<keyword evidence="7 12" id="KW-0347">Helicase</keyword>
<dbReference type="AlphaFoldDB" id="A0A1M7U3U1"/>
<keyword evidence="13" id="KW-1185">Reference proteome</keyword>
<sequence>MLDVAAVCERLAEPLRIAEGVKKALVLLSALHDLGKISDSFRAMLRDRRPQAFRHWEITEAFLFYHDGRIGEALGGSEGARRELYAAAAGHHGRPSQRILSMNRSNTGPGGEWKRMIDAAGEEALEAAGAAIEIFLGLWPDASLVDLDATAKARPLSWRLNGLLTAADWIGSNALWFPSCPPCADAQAYLDSARERARRAVAASGVATPSPSRTRLFDFSFRPMQAACAEAELPSGPMLAFIEDETGSGKTEAAMVLAQRMLLAGKGRGLYVALPTMATADSMFRRLRPILPRMFASAPTLTLAHGRAGLTKEYRDLVLSPERMQDEAGPTEWLRDSRRRALLANVGIGTIDQALLAAVRARHATLRQYGLSNKILIVDEVHEMGDPYMGVLLETLLRLHAALGGSAILMSATVPRDLRSRLFAAFGGGARPDLDEPGYPALTVSGAAPRPVAPAGLARGALKVERLDAPERALGLLESAAREGAAAVWVRNAVDEAIEAVKALRERGVPADLLHARFALCDRKRHEAAILSAFGKDRAARPGRVLVATQVVESSLDLDFDVMISDLAPMAALIQRAGRLWRHMDRRPAAARAVARPALHVLSPDPVHVEGPGWARDLLGGGAHVYDLATLWRSASVLFRAGEIRAPEALRALIEAAHGDAPVPASLERAELRAEGRSGAAKAHAFQNRIEWDKGYRAGASGAGDADYPTRLGQPQRILVLMRPDGAPWSGGAWSVDSCQLSEVSASEARLSKLALPESAPPVALPDWLVGTRSFVTVAENGEICEGLGYEEDAGLMFT</sequence>
<dbReference type="GO" id="GO:0003724">
    <property type="term" value="F:RNA helicase activity"/>
    <property type="evidence" value="ECO:0007669"/>
    <property type="project" value="TreeGrafter"/>
</dbReference>
<evidence type="ECO:0000256" key="8">
    <source>
        <dbReference type="ARBA" id="ARBA00022840"/>
    </source>
</evidence>
<dbReference type="PANTHER" id="PTHR47963">
    <property type="entry name" value="DEAD-BOX ATP-DEPENDENT RNA HELICASE 47, MITOCHONDRIAL"/>
    <property type="match status" value="1"/>
</dbReference>
<dbReference type="CDD" id="cd09641">
    <property type="entry name" value="Cas3''_I"/>
    <property type="match status" value="1"/>
</dbReference>
<dbReference type="OrthoDB" id="9810236at2"/>
<dbReference type="InterPro" id="IPR006474">
    <property type="entry name" value="Helicase_Cas3_CRISPR-ass_core"/>
</dbReference>